<sequence>MSNTTEYSIMVDPQSFSTKEQALKCAGLVKVRIMNHPVTATLPEIMTYIMRGQTVILGELGLSDKHLKAIAKGEKIRPTASKGTWKSQQIFAIDIDNEYKVRNKETGKFDKVKYEGELYLEIQDILDICSSREIYPSVIYETLSSEKNHRKYRVFFVVDNLVTNESLRERLTMSLVESFFYKGYKLSDTSCTDAARLFFGGKQIVYENYDVVNSIKHLLDVPITYKAAVRSKGPAAERKDQIRNAAKKSTNQMVKLIANHDWDEIKNIVAERIQTAFSPTATRHEGSLTKLETFISLVHRLTNNIYITKDIMFPFWLDELKPMVIRGRRDFYHSASVFPMEILFGCEAYESISCILPDHEDKNPSARFEYTSEGKSKYKCYACCEDYSLDIFDLFEALSGLSSTSVRHHIAYIFNLTLETEWQKEKRRELDDFAEMYRYADKRIAAFAPRLYKRLRTSRLLLLLEMMMLDAKIYLPDISITSQEEAIYIAEVRNISKWMQDRAVAGSSVKTIHKKMHLAATLGLIEYLPENSDVLFVHEARARKRDKIRFKGLLHQYRTNIIRIPILTKRVFLDAEKRLKDLEDKNFSFSHADKRETYVWGTSEEEASTHYVQDTKENKKSTETMKAFERFKAAAEDLLERQGYFTQKDLLSHKRIRQLKKKKELLAIVTPELLKTSEIEYTYYRSHYKDLYKIKQGKLQELKPGRTKIYRRLEIEDKNKSK</sequence>
<dbReference type="EMBL" id="MECQ01000008">
    <property type="protein sequence ID" value="ODV53270.1"/>
    <property type="molecule type" value="Genomic_DNA"/>
</dbReference>
<organism evidence="1 2">
    <name type="scientific">Lysinibacillus fusiformis</name>
    <dbReference type="NCBI Taxonomy" id="28031"/>
    <lineage>
        <taxon>Bacteria</taxon>
        <taxon>Bacillati</taxon>
        <taxon>Bacillota</taxon>
        <taxon>Bacilli</taxon>
        <taxon>Bacillales</taxon>
        <taxon>Bacillaceae</taxon>
        <taxon>Lysinibacillus</taxon>
    </lineage>
</organism>
<dbReference type="RefSeq" id="WP_069483512.1">
    <property type="nucleotide sequence ID" value="NZ_KV766183.1"/>
</dbReference>
<protein>
    <submittedName>
        <fullName evidence="1">Uncharacterized protein</fullName>
    </submittedName>
</protein>
<evidence type="ECO:0000313" key="2">
    <source>
        <dbReference type="Proteomes" id="UP000094784"/>
    </source>
</evidence>
<accession>A0A1E4QYH1</accession>
<proteinExistence type="predicted"/>
<name>A0A1E4QYH1_9BACI</name>
<reference evidence="1 2" key="1">
    <citation type="submission" date="2016-09" db="EMBL/GenBank/DDBJ databases">
        <title>Draft genome sequence of the soil isolate, Lysinibacillus fusiformis M5, a potential hypoxanthine producer.</title>
        <authorList>
            <person name="Gallegos-Monterrosa R."/>
            <person name="Maroti G."/>
            <person name="Balint B."/>
            <person name="Kovacs A.T."/>
        </authorList>
    </citation>
    <scope>NUCLEOTIDE SEQUENCE [LARGE SCALE GENOMIC DNA]</scope>
    <source>
        <strain evidence="1 2">M5</strain>
    </source>
</reference>
<dbReference type="AlphaFoldDB" id="A0A1E4QYH1"/>
<dbReference type="OrthoDB" id="581132at2"/>
<evidence type="ECO:0000313" key="1">
    <source>
        <dbReference type="EMBL" id="ODV53270.1"/>
    </source>
</evidence>
<dbReference type="Proteomes" id="UP000094784">
    <property type="component" value="Unassembled WGS sequence"/>
</dbReference>
<comment type="caution">
    <text evidence="1">The sequence shown here is derived from an EMBL/GenBank/DDBJ whole genome shotgun (WGS) entry which is preliminary data.</text>
</comment>
<gene>
    <name evidence="1" type="ORF">BG258_23495</name>
</gene>